<sequence>MIPRILHQTWKTDSVPERFQAYADSWKRHNPDWTFLFWSDRMLLEFIAEHYPDFLPMFCNYKNGVQRSDAARYMLLHHFGGVYADIDCECVAPFDPIMNESRIVLCKEPVSHAAVQADFRGLPYLLFNGTMASPSGHPFWMHLLSMMPGLADAKDVLDATGPCLLTSAQRGYGDQDVFAIHPSGLFAPVTSSGSMEREAGDETAPLSIHHWAGTWWTPGPPPGWRNKLRNQAYRLWYHLTRGAYLSEAVAKASVHKAVLTSPPPSGRNIAILVPLRDAADLVQPFLDALDALDYPKEKIKLVFCEGDSQDGSWERLQAAAPGLAGKYRDIVLLQRHVGTSLDRVKRAKPRLQRVRRSAIAKVRNHLIDHGLSADDDWALWVDIDVWRFPADVLNRLIDAGHRIVVPNCVKIANGGSFDLNSFIIRGQNKDYRYYREIRGGLHQPPARTENRYHLSDVRHLDVIGLDAVGGTMLLVDAGLHRGGLRFPEIPYRDLIETEGFGALANDLGIRPVGLPKLEILHVPW</sequence>
<dbReference type="Gene3D" id="3.90.550.10">
    <property type="entry name" value="Spore Coat Polysaccharide Biosynthesis Protein SpsA, Chain A"/>
    <property type="match status" value="1"/>
</dbReference>
<dbReference type="GO" id="GO:0051999">
    <property type="term" value="P:mannosyl-inositol phosphorylceramide biosynthetic process"/>
    <property type="evidence" value="ECO:0007669"/>
    <property type="project" value="TreeGrafter"/>
</dbReference>
<evidence type="ECO:0000256" key="1">
    <source>
        <dbReference type="ARBA" id="ARBA00022679"/>
    </source>
</evidence>
<dbReference type="GO" id="GO:0000030">
    <property type="term" value="F:mannosyltransferase activity"/>
    <property type="evidence" value="ECO:0007669"/>
    <property type="project" value="TreeGrafter"/>
</dbReference>
<dbReference type="Pfam" id="PF04488">
    <property type="entry name" value="Gly_transf_sug"/>
    <property type="match status" value="1"/>
</dbReference>
<organism evidence="2 3">
    <name type="scientific">Mesorhizobium qingshengii</name>
    <dbReference type="NCBI Taxonomy" id="1165689"/>
    <lineage>
        <taxon>Bacteria</taxon>
        <taxon>Pseudomonadati</taxon>
        <taxon>Pseudomonadota</taxon>
        <taxon>Alphaproteobacteria</taxon>
        <taxon>Hyphomicrobiales</taxon>
        <taxon>Phyllobacteriaceae</taxon>
        <taxon>Mesorhizobium</taxon>
    </lineage>
</organism>
<dbReference type="GO" id="GO:0016020">
    <property type="term" value="C:membrane"/>
    <property type="evidence" value="ECO:0007669"/>
    <property type="project" value="GOC"/>
</dbReference>
<dbReference type="InterPro" id="IPR051706">
    <property type="entry name" value="Glycosyltransferase_domain"/>
</dbReference>
<dbReference type="Gene3D" id="3.90.550.20">
    <property type="match status" value="1"/>
</dbReference>
<evidence type="ECO:0000313" key="3">
    <source>
        <dbReference type="Proteomes" id="UP000198588"/>
    </source>
</evidence>
<dbReference type="PANTHER" id="PTHR32385">
    <property type="entry name" value="MANNOSYL PHOSPHORYLINOSITOL CERAMIDE SYNTHASE"/>
    <property type="match status" value="1"/>
</dbReference>
<dbReference type="AlphaFoldDB" id="A0A1G5YY25"/>
<dbReference type="PANTHER" id="PTHR32385:SF15">
    <property type="entry name" value="INOSITOL PHOSPHOCERAMIDE MANNOSYLTRANSFERASE 1"/>
    <property type="match status" value="1"/>
</dbReference>
<evidence type="ECO:0000313" key="2">
    <source>
        <dbReference type="EMBL" id="SDA87478.1"/>
    </source>
</evidence>
<accession>A0A1G5YY25</accession>
<reference evidence="2 3" key="1">
    <citation type="submission" date="2016-10" db="EMBL/GenBank/DDBJ databases">
        <authorList>
            <person name="de Groot N.N."/>
        </authorList>
    </citation>
    <scope>NUCLEOTIDE SEQUENCE [LARGE SCALE GENOMIC DNA]</scope>
    <source>
        <strain evidence="2 3">CGMCC 1.12097</strain>
    </source>
</reference>
<dbReference type="EMBL" id="FMXM01000012">
    <property type="protein sequence ID" value="SDA87478.1"/>
    <property type="molecule type" value="Genomic_DNA"/>
</dbReference>
<protein>
    <submittedName>
        <fullName evidence="2">Glycosyltransferase sugar-binding region containing DXD motif-containing protein</fullName>
    </submittedName>
</protein>
<dbReference type="STRING" id="1165689.SAMN02927914_03906"/>
<dbReference type="Pfam" id="PF03452">
    <property type="entry name" value="Anp1"/>
    <property type="match status" value="1"/>
</dbReference>
<dbReference type="SUPFAM" id="SSF53448">
    <property type="entry name" value="Nucleotide-diphospho-sugar transferases"/>
    <property type="match status" value="2"/>
</dbReference>
<keyword evidence="1 2" id="KW-0808">Transferase</keyword>
<gene>
    <name evidence="2" type="ORF">SAMN02927914_03906</name>
</gene>
<dbReference type="InterPro" id="IPR007577">
    <property type="entry name" value="GlycoTrfase_DXD_sugar-bd_CS"/>
</dbReference>
<dbReference type="RefSeq" id="WP_091580802.1">
    <property type="nucleotide sequence ID" value="NZ_FMXM01000012.1"/>
</dbReference>
<dbReference type="Proteomes" id="UP000198588">
    <property type="component" value="Unassembled WGS sequence"/>
</dbReference>
<dbReference type="InterPro" id="IPR029044">
    <property type="entry name" value="Nucleotide-diphossugar_trans"/>
</dbReference>
<proteinExistence type="predicted"/>
<name>A0A1G5YY25_9HYPH</name>
<dbReference type="OrthoDB" id="277808at2"/>